<dbReference type="PANTHER" id="PTHR31792">
    <property type="entry name" value="VACUOLAR ATPASE ASSEMBLY INTEGRAL MEMBRANE PROTEIN VMA21"/>
    <property type="match status" value="1"/>
</dbReference>
<dbReference type="GO" id="GO:0033116">
    <property type="term" value="C:endoplasmic reticulum-Golgi intermediate compartment membrane"/>
    <property type="evidence" value="ECO:0007669"/>
    <property type="project" value="UniProtKB-SubCell"/>
</dbReference>
<dbReference type="Pfam" id="PF09446">
    <property type="entry name" value="VMA21"/>
    <property type="match status" value="1"/>
</dbReference>
<feature type="compositionally biased region" description="Basic and acidic residues" evidence="7">
    <location>
        <begin position="8"/>
        <end position="22"/>
    </location>
</feature>
<dbReference type="GO" id="GO:0005789">
    <property type="term" value="C:endoplasmic reticulum membrane"/>
    <property type="evidence" value="ECO:0007669"/>
    <property type="project" value="UniProtKB-SubCell"/>
</dbReference>
<evidence type="ECO:0000313" key="8">
    <source>
        <dbReference type="EMBL" id="KAL1585728.1"/>
    </source>
</evidence>
<comment type="subcellular location">
    <subcellularLocation>
        <location evidence="6">Endoplasmic reticulum membrane</location>
        <topology evidence="6">Multi-pass membrane protein</topology>
    </subcellularLocation>
    <subcellularLocation>
        <location evidence="6">Endoplasmic reticulum-Golgi intermediate compartment membrane</location>
        <topology evidence="6">Multi-pass membrane protein</topology>
    </subcellularLocation>
    <subcellularLocation>
        <location evidence="6">Cytoplasmic vesicle</location>
        <location evidence="6">COPII-coated vesicle membrane</location>
        <topology evidence="6">Multi-pass membrane protein</topology>
    </subcellularLocation>
</comment>
<keyword evidence="9" id="KW-1185">Reference proteome</keyword>
<sequence>MATQRRINTSEKTHLDQDDTKSGPESNIAPAVPSSIIFKLLAFTVAMITLPIGSYFLSVNALFGGNSTYAGALAAVVANVVLLSYVVVAFNDDKSEREADAAEGRKDK</sequence>
<evidence type="ECO:0000256" key="3">
    <source>
        <dbReference type="ARBA" id="ARBA00022989"/>
    </source>
</evidence>
<feature type="region of interest" description="Disordered" evidence="7">
    <location>
        <begin position="1"/>
        <end position="28"/>
    </location>
</feature>
<name>A0AB34KKV9_9PEZI</name>
<dbReference type="HAMAP" id="MF_03058">
    <property type="entry name" value="VMA21"/>
    <property type="match status" value="1"/>
</dbReference>
<comment type="caution">
    <text evidence="6">Lacks conserved residue(s) required for the propagation of feature annotation.</text>
</comment>
<accession>A0AB34KKV9</accession>
<dbReference type="AlphaFoldDB" id="A0AB34KKV9"/>
<dbReference type="GeneID" id="96006469"/>
<feature type="transmembrane region" description="Helical" evidence="6">
    <location>
        <begin position="36"/>
        <end position="57"/>
    </location>
</feature>
<comment type="caution">
    <text evidence="8">The sequence shown here is derived from an EMBL/GenBank/DDBJ whole genome shotgun (WGS) entry which is preliminary data.</text>
</comment>
<evidence type="ECO:0000256" key="6">
    <source>
        <dbReference type="HAMAP-Rule" id="MF_03058"/>
    </source>
</evidence>
<comment type="function">
    <text evidence="6">Required for the assembly of the V0 complex of the vacuolar ATPase (V-ATPase) in the endoplasmic reticulum.</text>
</comment>
<organism evidence="8 9">
    <name type="scientific">Cladosporium halotolerans</name>
    <dbReference type="NCBI Taxonomy" id="1052096"/>
    <lineage>
        <taxon>Eukaryota</taxon>
        <taxon>Fungi</taxon>
        <taxon>Dikarya</taxon>
        <taxon>Ascomycota</taxon>
        <taxon>Pezizomycotina</taxon>
        <taxon>Dothideomycetes</taxon>
        <taxon>Dothideomycetidae</taxon>
        <taxon>Cladosporiales</taxon>
        <taxon>Cladosporiaceae</taxon>
        <taxon>Cladosporium</taxon>
    </lineage>
</organism>
<evidence type="ECO:0000313" key="9">
    <source>
        <dbReference type="Proteomes" id="UP000803884"/>
    </source>
</evidence>
<evidence type="ECO:0000256" key="4">
    <source>
        <dbReference type="ARBA" id="ARBA00023136"/>
    </source>
</evidence>
<dbReference type="RefSeq" id="XP_069228834.1">
    <property type="nucleotide sequence ID" value="XM_069373631.1"/>
</dbReference>
<dbReference type="PANTHER" id="PTHR31792:SF3">
    <property type="entry name" value="VACUOLAR ATPASE ASSEMBLY INTEGRAL MEMBRANE PROTEIN VMA21"/>
    <property type="match status" value="1"/>
</dbReference>
<evidence type="ECO:0000256" key="5">
    <source>
        <dbReference type="ARBA" id="ARBA00023329"/>
    </source>
</evidence>
<keyword evidence="3 6" id="KW-1133">Transmembrane helix</keyword>
<dbReference type="Proteomes" id="UP000803884">
    <property type="component" value="Unassembled WGS sequence"/>
</dbReference>
<keyword evidence="1 6" id="KW-0812">Transmembrane</keyword>
<evidence type="ECO:0000256" key="7">
    <source>
        <dbReference type="SAM" id="MobiDB-lite"/>
    </source>
</evidence>
<gene>
    <name evidence="8" type="primary">vma21</name>
    <name evidence="8" type="ORF">WHR41_05026</name>
</gene>
<dbReference type="GO" id="GO:0012507">
    <property type="term" value="C:ER to Golgi transport vesicle membrane"/>
    <property type="evidence" value="ECO:0007669"/>
    <property type="project" value="UniProtKB-SubCell"/>
</dbReference>
<protein>
    <submittedName>
        <fullName evidence="8">Vacuolar ATPase assembly integral membrane protein VMA21</fullName>
    </submittedName>
</protein>
<feature type="transmembrane region" description="Helical" evidence="6">
    <location>
        <begin position="69"/>
        <end position="90"/>
    </location>
</feature>
<keyword evidence="2 6" id="KW-0256">Endoplasmic reticulum</keyword>
<keyword evidence="4 6" id="KW-0472">Membrane</keyword>
<evidence type="ECO:0000256" key="2">
    <source>
        <dbReference type="ARBA" id="ARBA00022824"/>
    </source>
</evidence>
<proteinExistence type="inferred from homology"/>
<reference evidence="8 9" key="1">
    <citation type="journal article" date="2020" name="Microbiol. Resour. Announc.">
        <title>Draft Genome Sequence of a Cladosporium Species Isolated from the Mesophotic Ascidian Didemnum maculosum.</title>
        <authorList>
            <person name="Gioti A."/>
            <person name="Siaperas R."/>
            <person name="Nikolaivits E."/>
            <person name="Le Goff G."/>
            <person name="Ouazzani J."/>
            <person name="Kotoulas G."/>
            <person name="Topakas E."/>
        </authorList>
    </citation>
    <scope>NUCLEOTIDE SEQUENCE [LARGE SCALE GENOMIC DNA]</scope>
    <source>
        <strain evidence="8 9">TM138-S3</strain>
    </source>
</reference>
<dbReference type="GO" id="GO:0070072">
    <property type="term" value="P:vacuolar proton-transporting V-type ATPase complex assembly"/>
    <property type="evidence" value="ECO:0007669"/>
    <property type="project" value="UniProtKB-UniRule"/>
</dbReference>
<keyword evidence="5 6" id="KW-0968">Cytoplasmic vesicle</keyword>
<dbReference type="EMBL" id="JAAQHG020000017">
    <property type="protein sequence ID" value="KAL1585728.1"/>
    <property type="molecule type" value="Genomic_DNA"/>
</dbReference>
<dbReference type="InterPro" id="IPR019013">
    <property type="entry name" value="Vma21"/>
</dbReference>
<evidence type="ECO:0000256" key="1">
    <source>
        <dbReference type="ARBA" id="ARBA00022692"/>
    </source>
</evidence>
<comment type="similarity">
    <text evidence="6">Belongs to the VMA21 family.</text>
</comment>